<dbReference type="AlphaFoldDB" id="A0A0E3ZIG8"/>
<keyword evidence="5" id="KW-0998">Cell outer membrane</keyword>
<keyword evidence="10" id="KW-1185">Reference proteome</keyword>
<gene>
    <name evidence="9" type="ORF">PKOR_23060</name>
</gene>
<proteinExistence type="inferred from homology"/>
<dbReference type="HOGENOM" id="CLU_015553_1_4_10"/>
<keyword evidence="3 6" id="KW-0732">Signal</keyword>
<dbReference type="Proteomes" id="UP000033109">
    <property type="component" value="Chromosome"/>
</dbReference>
<dbReference type="EMBL" id="CP009621">
    <property type="protein sequence ID" value="AKD05390.1"/>
    <property type="molecule type" value="Genomic_DNA"/>
</dbReference>
<dbReference type="STRING" id="400092.PKOR_23060"/>
<dbReference type="PROSITE" id="PS51257">
    <property type="entry name" value="PROKAR_LIPOPROTEIN"/>
    <property type="match status" value="1"/>
</dbReference>
<feature type="domain" description="RagB/SusD" evidence="7">
    <location>
        <begin position="288"/>
        <end position="602"/>
    </location>
</feature>
<sequence>MKRNTHNIKKLGACLLMLMTLGSCEDYLEETQVATLTYDHYTTQAGMEDLVRAAYEKTRIKYERGSSFMFFNYGVDTYTHGDQPSEYRYNVYNSDLNSSEGTVNQMWTDWYDGINRCNLGIKLIPGIEGTGLYRTEEGKNQRIAELRFLRGFYYFGLVQQFGAVPLLLEPSEGVKLEFTRTPVPAVYEAIINDLRFAAEHLPLNQSDYGRATKGAAEHYLAKVYLTRGSAVEDERGQKPTDMDSAAYYAESVINSGVYQLEQDFADLWDINNRQSVETVFSTQFNSDPIQQGARGNWTHLYFIMYYDNEPGMKRDVLNGRPYRRVKPTDYTLDVFDRKNDSRFYKSFKLAYISNNAASIPSWTSQYAPSQDLVGQPKYEVGDTAVYLVVNTPETALTQEEINRTPYKVYARYYTDASGNLQQGFSRGKFPTLLKHLDPLRPDINERKGSRDGVYARLGETYLIAAEAYGRMGNLAKAFELVNVLRQRAAYKAGEQKPAQYWQVEGGAKGDQSSTYEAIMVTDDVLSDPGELYPPTASSTEQRFIHFMLNERARELSGEFHRWEDLVRTELLIDRARHFNQDAVNIQDYHKLRPIPQSHLDRIYRDGAPLTPDAKAAEQNPGY</sequence>
<evidence type="ECO:0000259" key="8">
    <source>
        <dbReference type="Pfam" id="PF14322"/>
    </source>
</evidence>
<organism evidence="9 10">
    <name type="scientific">Pontibacter korlensis</name>
    <dbReference type="NCBI Taxonomy" id="400092"/>
    <lineage>
        <taxon>Bacteria</taxon>
        <taxon>Pseudomonadati</taxon>
        <taxon>Bacteroidota</taxon>
        <taxon>Cytophagia</taxon>
        <taxon>Cytophagales</taxon>
        <taxon>Hymenobacteraceae</taxon>
        <taxon>Pontibacter</taxon>
    </lineage>
</organism>
<dbReference type="RefSeq" id="WP_052739067.1">
    <property type="nucleotide sequence ID" value="NZ_CBCSCY010000023.1"/>
</dbReference>
<dbReference type="SUPFAM" id="SSF48452">
    <property type="entry name" value="TPR-like"/>
    <property type="match status" value="1"/>
</dbReference>
<evidence type="ECO:0000256" key="2">
    <source>
        <dbReference type="ARBA" id="ARBA00006275"/>
    </source>
</evidence>
<dbReference type="InterPro" id="IPR033985">
    <property type="entry name" value="SusD-like_N"/>
</dbReference>
<dbReference type="PATRIC" id="fig|400092.3.peg.5086"/>
<dbReference type="GO" id="GO:0009279">
    <property type="term" value="C:cell outer membrane"/>
    <property type="evidence" value="ECO:0007669"/>
    <property type="project" value="UniProtKB-SubCell"/>
</dbReference>
<protein>
    <recommendedName>
        <fullName evidence="11">RagB/SusD family nutrient uptake outer membrane protein</fullName>
    </recommendedName>
</protein>
<evidence type="ECO:0000313" key="10">
    <source>
        <dbReference type="Proteomes" id="UP000033109"/>
    </source>
</evidence>
<keyword evidence="4" id="KW-0472">Membrane</keyword>
<dbReference type="Pfam" id="PF07980">
    <property type="entry name" value="SusD_RagB"/>
    <property type="match status" value="1"/>
</dbReference>
<dbReference type="Gene3D" id="1.25.40.390">
    <property type="match status" value="1"/>
</dbReference>
<evidence type="ECO:0008006" key="11">
    <source>
        <dbReference type="Google" id="ProtNLM"/>
    </source>
</evidence>
<name>A0A0E3ZIG8_9BACT</name>
<evidence type="ECO:0000259" key="7">
    <source>
        <dbReference type="Pfam" id="PF07980"/>
    </source>
</evidence>
<dbReference type="InterPro" id="IPR012944">
    <property type="entry name" value="SusD_RagB_dom"/>
</dbReference>
<evidence type="ECO:0000256" key="6">
    <source>
        <dbReference type="SAM" id="SignalP"/>
    </source>
</evidence>
<dbReference type="Pfam" id="PF14322">
    <property type="entry name" value="SusD-like_3"/>
    <property type="match status" value="1"/>
</dbReference>
<evidence type="ECO:0000256" key="4">
    <source>
        <dbReference type="ARBA" id="ARBA00023136"/>
    </source>
</evidence>
<feature type="chain" id="PRO_5002416857" description="RagB/SusD family nutrient uptake outer membrane protein" evidence="6">
    <location>
        <begin position="26"/>
        <end position="622"/>
    </location>
</feature>
<comment type="subcellular location">
    <subcellularLocation>
        <location evidence="1">Cell outer membrane</location>
    </subcellularLocation>
</comment>
<feature type="signal peptide" evidence="6">
    <location>
        <begin position="1"/>
        <end position="25"/>
    </location>
</feature>
<feature type="domain" description="SusD-like N-terminal" evidence="8">
    <location>
        <begin position="83"/>
        <end position="225"/>
    </location>
</feature>
<dbReference type="InterPro" id="IPR011990">
    <property type="entry name" value="TPR-like_helical_dom_sf"/>
</dbReference>
<evidence type="ECO:0000313" key="9">
    <source>
        <dbReference type="EMBL" id="AKD05390.1"/>
    </source>
</evidence>
<comment type="similarity">
    <text evidence="2">Belongs to the SusD family.</text>
</comment>
<evidence type="ECO:0000256" key="3">
    <source>
        <dbReference type="ARBA" id="ARBA00022729"/>
    </source>
</evidence>
<dbReference type="KEGG" id="pko:PKOR_23060"/>
<accession>A0A0E3ZIG8</accession>
<evidence type="ECO:0000256" key="1">
    <source>
        <dbReference type="ARBA" id="ARBA00004442"/>
    </source>
</evidence>
<dbReference type="OrthoDB" id="9792139at2"/>
<evidence type="ECO:0000256" key="5">
    <source>
        <dbReference type="ARBA" id="ARBA00023237"/>
    </source>
</evidence>
<reference evidence="9 10" key="1">
    <citation type="journal article" date="2015" name="Sci. Rep.">
        <title>Unraveling adaptation of Pontibacter korlensis to radiation and infertility in desert through complete genome and comparative transcriptomic analysis.</title>
        <authorList>
            <person name="Dai J."/>
            <person name="Dai W."/>
            <person name="Qiu C."/>
            <person name="Yang Z."/>
            <person name="Zhang Y."/>
            <person name="Zhou M."/>
            <person name="Zhang L."/>
            <person name="Fang C."/>
            <person name="Gao Q."/>
            <person name="Yang Q."/>
            <person name="Li X."/>
            <person name="Wang Z."/>
            <person name="Wang Z."/>
            <person name="Jia Z."/>
            <person name="Chen X."/>
        </authorList>
    </citation>
    <scope>NUCLEOTIDE SEQUENCE [LARGE SCALE GENOMIC DNA]</scope>
    <source>
        <strain evidence="9 10">X14-1T</strain>
    </source>
</reference>